<sequence>MRSDTSDKSPERRFRPGRRTLIAGAVCAGTVGLHRLLAHEPAGSSAAPAGAAPAPGPPAAPGGGLGAQSYRLRPFAAPGARSPRLGESVRRQNVPVREAAAVTLPVKGDKIALTLDDGPHPEYTPEVLKVLRTHRVRATFFLIGENAEWNRDLVRAIAADGHLIANHSWSHPRLDTLSRKRVRSELGTTSELLERLLGGAPGWARAPYGAWDKASLEVCAELGMEPLGWSVDTNDWARPGSEEISEAVLEGAHSGGVVLAHDGGGDRSQTVAALRHCLPRLIDRGWSFVLPAPGPV</sequence>
<dbReference type="OrthoDB" id="9763050at2"/>
<accession>A0A1I1LD86</accession>
<dbReference type="GO" id="GO:0046872">
    <property type="term" value="F:metal ion binding"/>
    <property type="evidence" value="ECO:0007669"/>
    <property type="project" value="UniProtKB-KW"/>
</dbReference>
<name>A0A1I1LD86_9ACTN</name>
<dbReference type="GO" id="GO:0016020">
    <property type="term" value="C:membrane"/>
    <property type="evidence" value="ECO:0007669"/>
    <property type="project" value="TreeGrafter"/>
</dbReference>
<evidence type="ECO:0000256" key="3">
    <source>
        <dbReference type="SAM" id="MobiDB-lite"/>
    </source>
</evidence>
<protein>
    <submittedName>
        <fullName evidence="5">Peptidoglycan/xylan/chitin deacetylase, PgdA/CDA1 family</fullName>
    </submittedName>
</protein>
<dbReference type="Proteomes" id="UP000199207">
    <property type="component" value="Unassembled WGS sequence"/>
</dbReference>
<proteinExistence type="predicted"/>
<dbReference type="SUPFAM" id="SSF88713">
    <property type="entry name" value="Glycoside hydrolase/deacetylase"/>
    <property type="match status" value="1"/>
</dbReference>
<dbReference type="Gene3D" id="3.20.20.370">
    <property type="entry name" value="Glycoside hydrolase/deacetylase"/>
    <property type="match status" value="1"/>
</dbReference>
<keyword evidence="1" id="KW-0479">Metal-binding</keyword>
<evidence type="ECO:0000256" key="2">
    <source>
        <dbReference type="ARBA" id="ARBA00022801"/>
    </source>
</evidence>
<dbReference type="PANTHER" id="PTHR10587:SF133">
    <property type="entry name" value="CHITIN DEACETYLASE 1-RELATED"/>
    <property type="match status" value="1"/>
</dbReference>
<keyword evidence="2" id="KW-0378">Hydrolase</keyword>
<dbReference type="InterPro" id="IPR002509">
    <property type="entry name" value="NODB_dom"/>
</dbReference>
<feature type="domain" description="NodB homology" evidence="4">
    <location>
        <begin position="109"/>
        <end position="289"/>
    </location>
</feature>
<dbReference type="CDD" id="cd10917">
    <property type="entry name" value="CE4_NodB_like_6s_7s"/>
    <property type="match status" value="1"/>
</dbReference>
<dbReference type="Pfam" id="PF01522">
    <property type="entry name" value="Polysacc_deac_1"/>
    <property type="match status" value="1"/>
</dbReference>
<dbReference type="GO" id="GO:0005975">
    <property type="term" value="P:carbohydrate metabolic process"/>
    <property type="evidence" value="ECO:0007669"/>
    <property type="project" value="InterPro"/>
</dbReference>
<evidence type="ECO:0000313" key="6">
    <source>
        <dbReference type="Proteomes" id="UP000199207"/>
    </source>
</evidence>
<gene>
    <name evidence="5" type="ORF">SAMN05421773_105164</name>
</gene>
<dbReference type="InterPro" id="IPR050248">
    <property type="entry name" value="Polysacc_deacetylase_ArnD"/>
</dbReference>
<feature type="compositionally biased region" description="Low complexity" evidence="3">
    <location>
        <begin position="43"/>
        <end position="53"/>
    </location>
</feature>
<dbReference type="AlphaFoldDB" id="A0A1I1LD86"/>
<evidence type="ECO:0000313" key="5">
    <source>
        <dbReference type="EMBL" id="SFC70935.1"/>
    </source>
</evidence>
<dbReference type="GO" id="GO:0016810">
    <property type="term" value="F:hydrolase activity, acting on carbon-nitrogen (but not peptide) bonds"/>
    <property type="evidence" value="ECO:0007669"/>
    <property type="project" value="InterPro"/>
</dbReference>
<feature type="region of interest" description="Disordered" evidence="3">
    <location>
        <begin position="43"/>
        <end position="70"/>
    </location>
</feature>
<dbReference type="InterPro" id="IPR011330">
    <property type="entry name" value="Glyco_hydro/deAcase_b/a-brl"/>
</dbReference>
<dbReference type="PANTHER" id="PTHR10587">
    <property type="entry name" value="GLYCOSYL TRANSFERASE-RELATED"/>
    <property type="match status" value="1"/>
</dbReference>
<dbReference type="STRING" id="910347.SAMN05421773_105164"/>
<evidence type="ECO:0000256" key="1">
    <source>
        <dbReference type="ARBA" id="ARBA00022723"/>
    </source>
</evidence>
<reference evidence="5 6" key="1">
    <citation type="submission" date="2016-10" db="EMBL/GenBank/DDBJ databases">
        <authorList>
            <person name="de Groot N.N."/>
        </authorList>
    </citation>
    <scope>NUCLEOTIDE SEQUENCE [LARGE SCALE GENOMIC DNA]</scope>
    <source>
        <strain evidence="5 6">CGMCC 4.5739</strain>
    </source>
</reference>
<dbReference type="EMBL" id="FOLM01000005">
    <property type="protein sequence ID" value="SFC70935.1"/>
    <property type="molecule type" value="Genomic_DNA"/>
</dbReference>
<evidence type="ECO:0000259" key="4">
    <source>
        <dbReference type="PROSITE" id="PS51677"/>
    </source>
</evidence>
<organism evidence="5 6">
    <name type="scientific">Streptomyces aidingensis</name>
    <dbReference type="NCBI Taxonomy" id="910347"/>
    <lineage>
        <taxon>Bacteria</taxon>
        <taxon>Bacillati</taxon>
        <taxon>Actinomycetota</taxon>
        <taxon>Actinomycetes</taxon>
        <taxon>Kitasatosporales</taxon>
        <taxon>Streptomycetaceae</taxon>
        <taxon>Streptomyces</taxon>
    </lineage>
</organism>
<keyword evidence="6" id="KW-1185">Reference proteome</keyword>
<dbReference type="RefSeq" id="WP_093838740.1">
    <property type="nucleotide sequence ID" value="NZ_FOLM01000005.1"/>
</dbReference>
<dbReference type="PROSITE" id="PS51677">
    <property type="entry name" value="NODB"/>
    <property type="match status" value="1"/>
</dbReference>